<dbReference type="Gene3D" id="4.10.240.10">
    <property type="entry name" value="Zn(2)-C6 fungal-type DNA-binding domain"/>
    <property type="match status" value="1"/>
</dbReference>
<name>A0AAJ0GX38_9PEZI</name>
<keyword evidence="1" id="KW-0539">Nucleus</keyword>
<comment type="caution">
    <text evidence="3">The sequence shown here is derived from an EMBL/GenBank/DDBJ whole genome shotgun (WGS) entry which is preliminary data.</text>
</comment>
<reference evidence="3" key="2">
    <citation type="submission" date="2023-06" db="EMBL/GenBank/DDBJ databases">
        <authorList>
            <consortium name="Lawrence Berkeley National Laboratory"/>
            <person name="Mondo S.J."/>
            <person name="Hensen N."/>
            <person name="Bonometti L."/>
            <person name="Westerberg I."/>
            <person name="Brannstrom I.O."/>
            <person name="Guillou S."/>
            <person name="Cros-Aarteil S."/>
            <person name="Calhoun S."/>
            <person name="Haridas S."/>
            <person name="Kuo A."/>
            <person name="Pangilinan J."/>
            <person name="Riley R."/>
            <person name="Labutti K."/>
            <person name="Andreopoulos B."/>
            <person name="Lipzen A."/>
            <person name="Chen C."/>
            <person name="Yanf M."/>
            <person name="Daum C."/>
            <person name="Ng V."/>
            <person name="Clum A."/>
            <person name="Steindorff A."/>
            <person name="Ohm R."/>
            <person name="Martin F."/>
            <person name="Silar P."/>
            <person name="Natvig D."/>
            <person name="Lalanne C."/>
            <person name="Gautier V."/>
            <person name="Ament-Velasquez S.L."/>
            <person name="Kruys A."/>
            <person name="Hutchinson M.I."/>
            <person name="Powell A.J."/>
            <person name="Barry K."/>
            <person name="Miller A.N."/>
            <person name="Grigoriev I.V."/>
            <person name="Debuchy R."/>
            <person name="Gladieux P."/>
            <person name="Thoren M.H."/>
            <person name="Johannesson H."/>
        </authorList>
    </citation>
    <scope>NUCLEOTIDE SEQUENCE</scope>
    <source>
        <strain evidence="3">CBS 333.67</strain>
    </source>
</reference>
<feature type="compositionally biased region" description="Low complexity" evidence="2">
    <location>
        <begin position="208"/>
        <end position="225"/>
    </location>
</feature>
<evidence type="ECO:0008006" key="5">
    <source>
        <dbReference type="Google" id="ProtNLM"/>
    </source>
</evidence>
<reference evidence="3" key="1">
    <citation type="journal article" date="2023" name="Mol. Phylogenet. Evol.">
        <title>Genome-scale phylogeny and comparative genomics of the fungal order Sordariales.</title>
        <authorList>
            <person name="Hensen N."/>
            <person name="Bonometti L."/>
            <person name="Westerberg I."/>
            <person name="Brannstrom I.O."/>
            <person name="Guillou S."/>
            <person name="Cros-Aarteil S."/>
            <person name="Calhoun S."/>
            <person name="Haridas S."/>
            <person name="Kuo A."/>
            <person name="Mondo S."/>
            <person name="Pangilinan J."/>
            <person name="Riley R."/>
            <person name="LaButti K."/>
            <person name="Andreopoulos B."/>
            <person name="Lipzen A."/>
            <person name="Chen C."/>
            <person name="Yan M."/>
            <person name="Daum C."/>
            <person name="Ng V."/>
            <person name="Clum A."/>
            <person name="Steindorff A."/>
            <person name="Ohm R.A."/>
            <person name="Martin F."/>
            <person name="Silar P."/>
            <person name="Natvig D.O."/>
            <person name="Lalanne C."/>
            <person name="Gautier V."/>
            <person name="Ament-Velasquez S.L."/>
            <person name="Kruys A."/>
            <person name="Hutchinson M.I."/>
            <person name="Powell A.J."/>
            <person name="Barry K."/>
            <person name="Miller A.N."/>
            <person name="Grigoriev I.V."/>
            <person name="Debuchy R."/>
            <person name="Gladieux P."/>
            <person name="Hiltunen Thoren M."/>
            <person name="Johannesson H."/>
        </authorList>
    </citation>
    <scope>NUCLEOTIDE SEQUENCE</scope>
    <source>
        <strain evidence="3">CBS 333.67</strain>
    </source>
</reference>
<protein>
    <recommendedName>
        <fullName evidence="5">Zn(2)-C6 fungal-type domain-containing protein</fullName>
    </recommendedName>
</protein>
<feature type="region of interest" description="Disordered" evidence="2">
    <location>
        <begin position="461"/>
        <end position="495"/>
    </location>
</feature>
<dbReference type="GO" id="GO:0008270">
    <property type="term" value="F:zinc ion binding"/>
    <property type="evidence" value="ECO:0007669"/>
    <property type="project" value="InterPro"/>
</dbReference>
<evidence type="ECO:0000256" key="2">
    <source>
        <dbReference type="SAM" id="MobiDB-lite"/>
    </source>
</evidence>
<dbReference type="InterPro" id="IPR036864">
    <property type="entry name" value="Zn2-C6_fun-type_DNA-bd_sf"/>
</dbReference>
<feature type="region of interest" description="Disordered" evidence="2">
    <location>
        <begin position="169"/>
        <end position="234"/>
    </location>
</feature>
<dbReference type="RefSeq" id="XP_062723526.1">
    <property type="nucleotide sequence ID" value="XM_062867709.1"/>
</dbReference>
<feature type="compositionally biased region" description="Low complexity" evidence="2">
    <location>
        <begin position="177"/>
        <end position="188"/>
    </location>
</feature>
<sequence>MDRRWTLASGLVLTRFTFASRKQLNLLCAVTLQPLDSESQKDVSLTLEPVLPRTCAANVVGNSPRRPRRWFLRLLFPGLSVSSGPDEESPSDLAMFITLRTSGQNEAGGMEQVVRRNAARGGASDRGRATGSTRRPACVACQTKKLRCTGSPRNCDRCRARMIECVPASNGRDSRSAHSSQPSNSSSSRLAWQKLSDASSQPSDPSRDSTVSTSTSSDGVSTASSKPPPQQQRAIAAVEAPAPVGLEALDDGDLFDLDVADGLDMVDMDGLDRNGDTNPLHKSPTPDAYDPLGSYLSSGGAPAQTKFPVPQAPPRTTGMPEPSLTSAQDLPSMLVLDTSNVSAPLSPTQSWALAGVPHPPNLTPNGSPQCACLSDLVRVVQQLDDDEFHITTMSLDQVLQLMKWLVFQCCKPLDCHRCLDLASIHTVRLILCDRLTEMFECIHLRIKRASAMLSAQLSDSSTAPSAASNSPDSLSAPSLPSLHSAAAQPPSAAAVGSGPPAAAQLFCGTSGRAANTAACNPMMFSDDFRNQYSDEEQVHVIRVLIRLQIRNFQKLLLRLERTSQVAASQARQSKVKSMMARLSKASADIDGALRLVFQALSDLIR</sequence>
<proteinExistence type="predicted"/>
<dbReference type="InterPro" id="IPR001138">
    <property type="entry name" value="Zn2Cys6_DnaBD"/>
</dbReference>
<dbReference type="GeneID" id="87886538"/>
<dbReference type="SUPFAM" id="SSF57701">
    <property type="entry name" value="Zn2/Cys6 DNA-binding domain"/>
    <property type="match status" value="1"/>
</dbReference>
<organism evidence="3 4">
    <name type="scientific">Chaetomium strumarium</name>
    <dbReference type="NCBI Taxonomy" id="1170767"/>
    <lineage>
        <taxon>Eukaryota</taxon>
        <taxon>Fungi</taxon>
        <taxon>Dikarya</taxon>
        <taxon>Ascomycota</taxon>
        <taxon>Pezizomycotina</taxon>
        <taxon>Sordariomycetes</taxon>
        <taxon>Sordariomycetidae</taxon>
        <taxon>Sordariales</taxon>
        <taxon>Chaetomiaceae</taxon>
        <taxon>Chaetomium</taxon>
    </lineage>
</organism>
<accession>A0AAJ0GX38</accession>
<dbReference type="CDD" id="cd00067">
    <property type="entry name" value="GAL4"/>
    <property type="match status" value="1"/>
</dbReference>
<dbReference type="AlphaFoldDB" id="A0AAJ0GX38"/>
<gene>
    <name evidence="3" type="ORF">B0T15DRAFT_508282</name>
</gene>
<evidence type="ECO:0000256" key="1">
    <source>
        <dbReference type="ARBA" id="ARBA00023242"/>
    </source>
</evidence>
<dbReference type="GO" id="GO:0000981">
    <property type="term" value="F:DNA-binding transcription factor activity, RNA polymerase II-specific"/>
    <property type="evidence" value="ECO:0007669"/>
    <property type="project" value="InterPro"/>
</dbReference>
<keyword evidence="4" id="KW-1185">Reference proteome</keyword>
<feature type="region of interest" description="Disordered" evidence="2">
    <location>
        <begin position="117"/>
        <end position="136"/>
    </location>
</feature>
<evidence type="ECO:0000313" key="3">
    <source>
        <dbReference type="EMBL" id="KAK3307746.1"/>
    </source>
</evidence>
<dbReference type="EMBL" id="JAUDZG010000002">
    <property type="protein sequence ID" value="KAK3307746.1"/>
    <property type="molecule type" value="Genomic_DNA"/>
</dbReference>
<evidence type="ECO:0000313" key="4">
    <source>
        <dbReference type="Proteomes" id="UP001273166"/>
    </source>
</evidence>
<dbReference type="Proteomes" id="UP001273166">
    <property type="component" value="Unassembled WGS sequence"/>
</dbReference>